<feature type="region of interest" description="Disordered" evidence="2">
    <location>
        <begin position="121"/>
        <end position="148"/>
    </location>
</feature>
<name>A0A830HWT0_9CHLO</name>
<dbReference type="PANTHER" id="PTHR43037:SF1">
    <property type="entry name" value="BLL1128 PROTEIN"/>
    <property type="match status" value="1"/>
</dbReference>
<dbReference type="SUPFAM" id="SSF53474">
    <property type="entry name" value="alpha/beta-Hydrolases"/>
    <property type="match status" value="1"/>
</dbReference>
<dbReference type="PANTHER" id="PTHR43037">
    <property type="entry name" value="UNNAMED PRODUCT-RELATED"/>
    <property type="match status" value="1"/>
</dbReference>
<dbReference type="OrthoDB" id="424610at2759"/>
<dbReference type="InterPro" id="IPR050955">
    <property type="entry name" value="Plant_Biomass_Hydrol_Est"/>
</dbReference>
<accession>A0A830HWT0</accession>
<dbReference type="AlphaFoldDB" id="A0A830HWT0"/>
<dbReference type="InterPro" id="IPR029058">
    <property type="entry name" value="AB_hydrolase_fold"/>
</dbReference>
<sequence length="573" mass="59708">MLRMSPGPGGARGIGGFDRSTVKKKMDHRCLRACYLSGPCARARGVNGGNKNSSLGGGVLLCAPRRPRTRIHGGEESRLSEPSAEEARVEGIKAVAAASAVFVTLSVAGHSVPQLDDAMRQSRADDDARDANLGISPLTGKREPPPPGRGGAYGMTRFLLDGDVRGLDRLEGATLVGGPLALAPGLAACTLLSLGLATASKTVPAYKTWKFTGYGVLAGDNDEGVLPLIVPTTQIVENERTQTKFPLVVFMHGFCLDPQRQIETMAGFKQLVDSEQFALALPSGPSNGGGVMLPICRTWDGTDGSRFMLPLYMTKPQGDVPFVKNVVAKSVEHMNKIGKPVDPTRIYAMGVANGAFMAHRIACDMPDVFAAVSAYTGATGANDADSTCKRNWETLGGTNVLQLHGDADTWVPYEGGINWPGSAESARLVASGMGCDVNKKQTDETTVGGFAVTETSYDTCPAGTSSVEWRVKGMDHLPEGGSGLKPLLQKALDWMLDHEKPGASDATLTAALKGASPGNGGDANAPRATPLTGVSAGSVLNFLGGRPQMLAEFAGAAVGEAGRSSSLAAGGRR</sequence>
<dbReference type="Gene3D" id="3.40.50.1820">
    <property type="entry name" value="alpha/beta hydrolase"/>
    <property type="match status" value="1"/>
</dbReference>
<dbReference type="EMBL" id="BNJQ01000034">
    <property type="protein sequence ID" value="GHP11398.1"/>
    <property type="molecule type" value="Genomic_DNA"/>
</dbReference>
<evidence type="ECO:0000313" key="3">
    <source>
        <dbReference type="EMBL" id="GHP11398.1"/>
    </source>
</evidence>
<keyword evidence="1" id="KW-0732">Signal</keyword>
<evidence type="ECO:0000313" key="4">
    <source>
        <dbReference type="Proteomes" id="UP000660262"/>
    </source>
</evidence>
<protein>
    <recommendedName>
        <fullName evidence="5">Feruloyl esterase</fullName>
    </recommendedName>
</protein>
<feature type="compositionally biased region" description="Basic and acidic residues" evidence="2">
    <location>
        <begin position="121"/>
        <end position="130"/>
    </location>
</feature>
<evidence type="ECO:0000256" key="1">
    <source>
        <dbReference type="ARBA" id="ARBA00022729"/>
    </source>
</evidence>
<keyword evidence="4" id="KW-1185">Reference proteome</keyword>
<organism evidence="3 4">
    <name type="scientific">Pycnococcus provasolii</name>
    <dbReference type="NCBI Taxonomy" id="41880"/>
    <lineage>
        <taxon>Eukaryota</taxon>
        <taxon>Viridiplantae</taxon>
        <taxon>Chlorophyta</taxon>
        <taxon>Pseudoscourfieldiophyceae</taxon>
        <taxon>Pseudoscourfieldiales</taxon>
        <taxon>Pycnococcaceae</taxon>
        <taxon>Pycnococcus</taxon>
    </lineage>
</organism>
<evidence type="ECO:0008006" key="5">
    <source>
        <dbReference type="Google" id="ProtNLM"/>
    </source>
</evidence>
<evidence type="ECO:0000256" key="2">
    <source>
        <dbReference type="SAM" id="MobiDB-lite"/>
    </source>
</evidence>
<gene>
    <name evidence="3" type="ORF">PPROV_001012600</name>
</gene>
<comment type="caution">
    <text evidence="3">The sequence shown here is derived from an EMBL/GenBank/DDBJ whole genome shotgun (WGS) entry which is preliminary data.</text>
</comment>
<proteinExistence type="predicted"/>
<reference evidence="3" key="1">
    <citation type="submission" date="2020-10" db="EMBL/GenBank/DDBJ databases">
        <title>Unveiling of a novel bifunctional photoreceptor, Dualchrome1, isolated from a cosmopolitan green alga.</title>
        <authorList>
            <person name="Suzuki S."/>
            <person name="Kawachi M."/>
        </authorList>
    </citation>
    <scope>NUCLEOTIDE SEQUENCE</scope>
    <source>
        <strain evidence="3">NIES 2893</strain>
    </source>
</reference>
<dbReference type="Proteomes" id="UP000660262">
    <property type="component" value="Unassembled WGS sequence"/>
</dbReference>